<dbReference type="Proteomes" id="UP001303222">
    <property type="component" value="Unassembled WGS sequence"/>
</dbReference>
<proteinExistence type="predicted"/>
<sequence length="378" mass="41810">MLSRATIRARPTASACLLCQWRSFSVSYQRLADKTPSPQKTKPTTPATTPASTPAPAPDAASKDTTLKDTAPAAPVISPIEALRESGPLANAPRAYGKALDTFTPTHLSRPIGMHNPPNPGENTGIDTRTLQQKRDDFVNYEKHLKKREMLKSKISRPYFRDWRNMQFHKGKTFLAPPRLFKADLSLYFPNLHGRTLAKDAAAKAADTTPLLEGHCSVVTVFSSMWAENQIRTFVAPEANSALQSVLKQSGGRAQLVQVNIEEDAMKAWLVRLFMGSLRKKVDEDDWKRYFLVTKGITDEIRESIGLLNSKVGYTYLVDHNCRIRWAGSGDAEGDEKEGLVKGVQRILDEMTKEGVGKNYVRKTAAVPELNGGTDAAQ</sequence>
<dbReference type="EMBL" id="MU859066">
    <property type="protein sequence ID" value="KAK3956447.1"/>
    <property type="molecule type" value="Genomic_DNA"/>
</dbReference>
<evidence type="ECO:0000313" key="2">
    <source>
        <dbReference type="EMBL" id="KAK3956447.1"/>
    </source>
</evidence>
<dbReference type="GO" id="GO:0005743">
    <property type="term" value="C:mitochondrial inner membrane"/>
    <property type="evidence" value="ECO:0007669"/>
    <property type="project" value="TreeGrafter"/>
</dbReference>
<dbReference type="PANTHER" id="PTHR28106:SF1">
    <property type="entry name" value="MITOCHONDRIAL ATPASE COMPLEX SUBUNIT ATP10"/>
    <property type="match status" value="1"/>
</dbReference>
<evidence type="ECO:0000313" key="3">
    <source>
        <dbReference type="Proteomes" id="UP001303222"/>
    </source>
</evidence>
<dbReference type="AlphaFoldDB" id="A0AAN6SJB6"/>
<reference evidence="2" key="2">
    <citation type="submission" date="2023-06" db="EMBL/GenBank/DDBJ databases">
        <authorList>
            <consortium name="Lawrence Berkeley National Laboratory"/>
            <person name="Mondo S.J."/>
            <person name="Hensen N."/>
            <person name="Bonometti L."/>
            <person name="Westerberg I."/>
            <person name="Brannstrom I.O."/>
            <person name="Guillou S."/>
            <person name="Cros-Aarteil S."/>
            <person name="Calhoun S."/>
            <person name="Haridas S."/>
            <person name="Kuo A."/>
            <person name="Pangilinan J."/>
            <person name="Riley R."/>
            <person name="Labutti K."/>
            <person name="Andreopoulos B."/>
            <person name="Lipzen A."/>
            <person name="Chen C."/>
            <person name="Yanf M."/>
            <person name="Daum C."/>
            <person name="Ng V."/>
            <person name="Clum A."/>
            <person name="Steindorff A."/>
            <person name="Ohm R."/>
            <person name="Martin F."/>
            <person name="Silar P."/>
            <person name="Natvig D."/>
            <person name="Lalanne C."/>
            <person name="Gautier V."/>
            <person name="Ament-Velasquez S.L."/>
            <person name="Kruys A."/>
            <person name="Hutchinson M.I."/>
            <person name="Powell A.J."/>
            <person name="Barry K."/>
            <person name="Miller A.N."/>
            <person name="Grigoriev I.V."/>
            <person name="Debuchy R."/>
            <person name="Gladieux P."/>
            <person name="Thoren M.H."/>
            <person name="Johannesson H."/>
        </authorList>
    </citation>
    <scope>NUCLEOTIDE SEQUENCE</scope>
    <source>
        <strain evidence="2">CBS 626.80</strain>
    </source>
</reference>
<organism evidence="2 3">
    <name type="scientific">Pseudoneurospora amorphoporcata</name>
    <dbReference type="NCBI Taxonomy" id="241081"/>
    <lineage>
        <taxon>Eukaryota</taxon>
        <taxon>Fungi</taxon>
        <taxon>Dikarya</taxon>
        <taxon>Ascomycota</taxon>
        <taxon>Pezizomycotina</taxon>
        <taxon>Sordariomycetes</taxon>
        <taxon>Sordariomycetidae</taxon>
        <taxon>Sordariales</taxon>
        <taxon>Sordariaceae</taxon>
        <taxon>Pseudoneurospora</taxon>
    </lineage>
</organism>
<accession>A0AAN6SJB6</accession>
<comment type="caution">
    <text evidence="2">The sequence shown here is derived from an EMBL/GenBank/DDBJ whole genome shotgun (WGS) entry which is preliminary data.</text>
</comment>
<gene>
    <name evidence="2" type="ORF">QBC32DRAFT_227792</name>
</gene>
<dbReference type="Pfam" id="PF05176">
    <property type="entry name" value="ATP-synt_10"/>
    <property type="match status" value="1"/>
</dbReference>
<feature type="region of interest" description="Disordered" evidence="1">
    <location>
        <begin position="32"/>
        <end position="72"/>
    </location>
</feature>
<dbReference type="GO" id="GO:0033615">
    <property type="term" value="P:mitochondrial proton-transporting ATP synthase complex assembly"/>
    <property type="evidence" value="ECO:0007669"/>
    <property type="project" value="TreeGrafter"/>
</dbReference>
<feature type="compositionally biased region" description="Low complexity" evidence="1">
    <location>
        <begin position="34"/>
        <end position="60"/>
    </location>
</feature>
<dbReference type="PANTHER" id="PTHR28106">
    <property type="entry name" value="MITOCHONDRIAL ATPASE COMPLEX SUBUNIT ATP10"/>
    <property type="match status" value="1"/>
</dbReference>
<keyword evidence="3" id="KW-1185">Reference proteome</keyword>
<evidence type="ECO:0000256" key="1">
    <source>
        <dbReference type="SAM" id="MobiDB-lite"/>
    </source>
</evidence>
<name>A0AAN6SJB6_9PEZI</name>
<protein>
    <submittedName>
        <fullName evidence="2">ATP10 protein-domain-containing protein</fullName>
    </submittedName>
</protein>
<reference evidence="2" key="1">
    <citation type="journal article" date="2023" name="Mol. Phylogenet. Evol.">
        <title>Genome-scale phylogeny and comparative genomics of the fungal order Sordariales.</title>
        <authorList>
            <person name="Hensen N."/>
            <person name="Bonometti L."/>
            <person name="Westerberg I."/>
            <person name="Brannstrom I.O."/>
            <person name="Guillou S."/>
            <person name="Cros-Aarteil S."/>
            <person name="Calhoun S."/>
            <person name="Haridas S."/>
            <person name="Kuo A."/>
            <person name="Mondo S."/>
            <person name="Pangilinan J."/>
            <person name="Riley R."/>
            <person name="LaButti K."/>
            <person name="Andreopoulos B."/>
            <person name="Lipzen A."/>
            <person name="Chen C."/>
            <person name="Yan M."/>
            <person name="Daum C."/>
            <person name="Ng V."/>
            <person name="Clum A."/>
            <person name="Steindorff A."/>
            <person name="Ohm R.A."/>
            <person name="Martin F."/>
            <person name="Silar P."/>
            <person name="Natvig D.O."/>
            <person name="Lalanne C."/>
            <person name="Gautier V."/>
            <person name="Ament-Velasquez S.L."/>
            <person name="Kruys A."/>
            <person name="Hutchinson M.I."/>
            <person name="Powell A.J."/>
            <person name="Barry K."/>
            <person name="Miller A.N."/>
            <person name="Grigoriev I.V."/>
            <person name="Debuchy R."/>
            <person name="Gladieux P."/>
            <person name="Hiltunen Thoren M."/>
            <person name="Johannesson H."/>
        </authorList>
    </citation>
    <scope>NUCLEOTIDE SEQUENCE</scope>
    <source>
        <strain evidence="2">CBS 626.80</strain>
    </source>
</reference>
<dbReference type="InterPro" id="IPR007849">
    <property type="entry name" value="ATP10"/>
</dbReference>